<evidence type="ECO:0000313" key="6">
    <source>
        <dbReference type="Proteomes" id="UP001222932"/>
    </source>
</evidence>
<keyword evidence="6" id="KW-1185">Reference proteome</keyword>
<dbReference type="InterPro" id="IPR019398">
    <property type="entry name" value="Pre-rRNA_process_TSR2"/>
</dbReference>
<evidence type="ECO:0000313" key="5">
    <source>
        <dbReference type="EMBL" id="GMK59855.1"/>
    </source>
</evidence>
<dbReference type="PANTHER" id="PTHR21250">
    <property type="entry name" value="PRE-RRNA-PROCESSING PROTEIN TSR2 HOMOLOG"/>
    <property type="match status" value="1"/>
</dbReference>
<gene>
    <name evidence="5" type="primary">TSR2</name>
    <name evidence="5" type="ORF">CspeluHIS016_0900720</name>
</gene>
<dbReference type="EMBL" id="BTCM01000009">
    <property type="protein sequence ID" value="GMK59855.1"/>
    <property type="molecule type" value="Genomic_DNA"/>
</dbReference>
<comment type="caution">
    <text evidence="5">The sequence shown here is derived from an EMBL/GenBank/DDBJ whole genome shotgun (WGS) entry which is preliminary data.</text>
</comment>
<dbReference type="GO" id="GO:0006364">
    <property type="term" value="P:rRNA processing"/>
    <property type="evidence" value="ECO:0007669"/>
    <property type="project" value="UniProtKB-KW"/>
</dbReference>
<dbReference type="AlphaFoldDB" id="A0AAD3YE34"/>
<accession>A0AAD3YE34</accession>
<feature type="compositionally biased region" description="Acidic residues" evidence="3">
    <location>
        <begin position="146"/>
        <end position="161"/>
    </location>
</feature>
<reference evidence="5" key="1">
    <citation type="journal article" date="2023" name="BMC Genomics">
        <title>Chromosome-level genome assemblies of Cutaneotrichosporon spp. (Trichosporonales, Basidiomycota) reveal imbalanced evolution between nucleotide sequences and chromosome synteny.</title>
        <authorList>
            <person name="Kobayashi Y."/>
            <person name="Kayamori A."/>
            <person name="Aoki K."/>
            <person name="Shiwa Y."/>
            <person name="Matsutani M."/>
            <person name="Fujita N."/>
            <person name="Sugita T."/>
            <person name="Iwasaki W."/>
            <person name="Tanaka N."/>
            <person name="Takashima M."/>
        </authorList>
    </citation>
    <scope>NUCLEOTIDE SEQUENCE</scope>
    <source>
        <strain evidence="5">HIS016</strain>
    </source>
</reference>
<feature type="region of interest" description="Disordered" evidence="3">
    <location>
        <begin position="132"/>
        <end position="194"/>
    </location>
</feature>
<feature type="compositionally biased region" description="Basic and acidic residues" evidence="3">
    <location>
        <begin position="168"/>
        <end position="178"/>
    </location>
</feature>
<comment type="similarity">
    <text evidence="1">Belongs to the TSR2 family.</text>
</comment>
<name>A0AAD3YE34_9TREE</name>
<evidence type="ECO:0000256" key="3">
    <source>
        <dbReference type="SAM" id="MobiDB-lite"/>
    </source>
</evidence>
<evidence type="ECO:0000256" key="1">
    <source>
        <dbReference type="ARBA" id="ARBA00006524"/>
    </source>
</evidence>
<keyword evidence="4" id="KW-0732">Signal</keyword>
<dbReference type="Proteomes" id="UP001222932">
    <property type="component" value="Unassembled WGS sequence"/>
</dbReference>
<keyword evidence="2" id="KW-0698">rRNA processing</keyword>
<dbReference type="Pfam" id="PF10273">
    <property type="entry name" value="WGG"/>
    <property type="match status" value="1"/>
</dbReference>
<sequence>MSDSPAPEILLFARGVVALLDLWPALTIAVREGWGGADSAEKKTFLASEIVELFDTRADRLPDNAIDPKGDDPLDRDQVADLLAQVMSDEFEAAVEDDSLDPLGADIVRCWRDVLAGKAEVVEGLEKKAAEVTRAGVKAQSGGGEVEVDSEGEEWESDDDAPQLVQAEPREPKEHQEPVVDDEGFTLVQKPRRR</sequence>
<reference evidence="5" key="2">
    <citation type="submission" date="2023-06" db="EMBL/GenBank/DDBJ databases">
        <authorList>
            <person name="Kobayashi Y."/>
            <person name="Kayamori A."/>
            <person name="Aoki K."/>
            <person name="Shiwa Y."/>
            <person name="Fujita N."/>
            <person name="Sugita T."/>
            <person name="Iwasaki W."/>
            <person name="Tanaka N."/>
            <person name="Takashima M."/>
        </authorList>
    </citation>
    <scope>NUCLEOTIDE SEQUENCE</scope>
    <source>
        <strain evidence="5">HIS016</strain>
    </source>
</reference>
<protein>
    <recommendedName>
        <fullName evidence="7">Pre-rRNA-processing protein TSR2</fullName>
    </recommendedName>
</protein>
<feature type="signal peptide" evidence="4">
    <location>
        <begin position="1"/>
        <end position="29"/>
    </location>
</feature>
<evidence type="ECO:0008006" key="7">
    <source>
        <dbReference type="Google" id="ProtNLM"/>
    </source>
</evidence>
<feature type="chain" id="PRO_5042245069" description="Pre-rRNA-processing protein TSR2" evidence="4">
    <location>
        <begin position="30"/>
        <end position="194"/>
    </location>
</feature>
<organism evidence="5 6">
    <name type="scientific">Cutaneotrichosporon spelunceum</name>
    <dbReference type="NCBI Taxonomy" id="1672016"/>
    <lineage>
        <taxon>Eukaryota</taxon>
        <taxon>Fungi</taxon>
        <taxon>Dikarya</taxon>
        <taxon>Basidiomycota</taxon>
        <taxon>Agaricomycotina</taxon>
        <taxon>Tremellomycetes</taxon>
        <taxon>Trichosporonales</taxon>
        <taxon>Trichosporonaceae</taxon>
        <taxon>Cutaneotrichosporon</taxon>
    </lineage>
</organism>
<evidence type="ECO:0000256" key="2">
    <source>
        <dbReference type="ARBA" id="ARBA00022552"/>
    </source>
</evidence>
<evidence type="ECO:0000256" key="4">
    <source>
        <dbReference type="SAM" id="SignalP"/>
    </source>
</evidence>
<proteinExistence type="inferred from homology"/>